<gene>
    <name evidence="1" type="ORF">B1H18_01070</name>
</gene>
<organism evidence="1 2">
    <name type="scientific">Streptomyces tsukubensis</name>
    <dbReference type="NCBI Taxonomy" id="83656"/>
    <lineage>
        <taxon>Bacteria</taxon>
        <taxon>Bacillati</taxon>
        <taxon>Actinomycetota</taxon>
        <taxon>Actinomycetes</taxon>
        <taxon>Kitasatosporales</taxon>
        <taxon>Streptomycetaceae</taxon>
        <taxon>Streptomyces</taxon>
    </lineage>
</organism>
<reference evidence="1 2" key="1">
    <citation type="submission" date="2017-02" db="EMBL/GenBank/DDBJ databases">
        <title>Draft Genome Sequence of Streptomyces tsukubaensis F601, a Producer of the immunosuppressant tacrolimus FK506.</title>
        <authorList>
            <person name="Zong G."/>
            <person name="Zhong C."/>
            <person name="Fu J."/>
            <person name="Qin R."/>
            <person name="Cao G."/>
        </authorList>
    </citation>
    <scope>NUCLEOTIDE SEQUENCE [LARGE SCALE GENOMIC DNA]</scope>
    <source>
        <strain evidence="1 2">F601</strain>
    </source>
</reference>
<dbReference type="AlphaFoldDB" id="A0A1V4AFL0"/>
<dbReference type="EMBL" id="MVFC01000001">
    <property type="protein sequence ID" value="OON82682.1"/>
    <property type="molecule type" value="Genomic_DNA"/>
</dbReference>
<protein>
    <submittedName>
        <fullName evidence="1">Uncharacterized protein</fullName>
    </submittedName>
</protein>
<comment type="caution">
    <text evidence="1">The sequence shown here is derived from an EMBL/GenBank/DDBJ whole genome shotgun (WGS) entry which is preliminary data.</text>
</comment>
<evidence type="ECO:0000313" key="2">
    <source>
        <dbReference type="Proteomes" id="UP000190539"/>
    </source>
</evidence>
<proteinExistence type="predicted"/>
<keyword evidence="2" id="KW-1185">Reference proteome</keyword>
<sequence length="76" mass="8332">MTMAKLELAAQRYTEAEQALTAARDDLVVEAVAVLRARQDRRTPTEVDVARITGWSVEEVRRLLAEAVAVGVEPAP</sequence>
<dbReference type="Proteomes" id="UP000190539">
    <property type="component" value="Unassembled WGS sequence"/>
</dbReference>
<evidence type="ECO:0000313" key="1">
    <source>
        <dbReference type="EMBL" id="OON82682.1"/>
    </source>
</evidence>
<dbReference type="RefSeq" id="WP_077963858.1">
    <property type="nucleotide sequence ID" value="NZ_CP045178.1"/>
</dbReference>
<accession>A0A1V4AFL0</accession>
<name>A0A1V4AFL0_9ACTN</name>